<reference evidence="3 4" key="1">
    <citation type="submission" date="2021-06" db="EMBL/GenBank/DDBJ databases">
        <title>Caerostris extrusa draft genome.</title>
        <authorList>
            <person name="Kono N."/>
            <person name="Arakawa K."/>
        </authorList>
    </citation>
    <scope>NUCLEOTIDE SEQUENCE [LARGE SCALE GENOMIC DNA]</scope>
</reference>
<evidence type="ECO:0000256" key="2">
    <source>
        <dbReference type="ARBA" id="ARBA00023134"/>
    </source>
</evidence>
<dbReference type="SUPFAM" id="SSF52540">
    <property type="entry name" value="P-loop containing nucleoside triphosphate hydrolases"/>
    <property type="match status" value="1"/>
</dbReference>
<dbReference type="EMBL" id="BPLR01015838">
    <property type="protein sequence ID" value="GIY79035.1"/>
    <property type="molecule type" value="Genomic_DNA"/>
</dbReference>
<name>A0AAV4WCK2_CAEEX</name>
<evidence type="ECO:0000313" key="3">
    <source>
        <dbReference type="EMBL" id="GIY79035.1"/>
    </source>
</evidence>
<dbReference type="Proteomes" id="UP001054945">
    <property type="component" value="Unassembled WGS sequence"/>
</dbReference>
<dbReference type="PANTHER" id="PTHR24072">
    <property type="entry name" value="RHO FAMILY GTPASE"/>
    <property type="match status" value="1"/>
</dbReference>
<dbReference type="CDD" id="cd00882">
    <property type="entry name" value="Ras_like_GTPase"/>
    <property type="match status" value="1"/>
</dbReference>
<evidence type="ECO:0000313" key="4">
    <source>
        <dbReference type="Proteomes" id="UP001054945"/>
    </source>
</evidence>
<dbReference type="InterPro" id="IPR001806">
    <property type="entry name" value="Small_GTPase"/>
</dbReference>
<dbReference type="Gene3D" id="3.40.50.300">
    <property type="entry name" value="P-loop containing nucleotide triphosphate hydrolases"/>
    <property type="match status" value="1"/>
</dbReference>
<organism evidence="3 4">
    <name type="scientific">Caerostris extrusa</name>
    <name type="common">Bark spider</name>
    <name type="synonym">Caerostris bankana</name>
    <dbReference type="NCBI Taxonomy" id="172846"/>
    <lineage>
        <taxon>Eukaryota</taxon>
        <taxon>Metazoa</taxon>
        <taxon>Ecdysozoa</taxon>
        <taxon>Arthropoda</taxon>
        <taxon>Chelicerata</taxon>
        <taxon>Arachnida</taxon>
        <taxon>Araneae</taxon>
        <taxon>Araneomorphae</taxon>
        <taxon>Entelegynae</taxon>
        <taxon>Araneoidea</taxon>
        <taxon>Araneidae</taxon>
        <taxon>Caerostris</taxon>
    </lineage>
</organism>
<dbReference type="AlphaFoldDB" id="A0AAV4WCK2"/>
<keyword evidence="2" id="KW-0342">GTP-binding</keyword>
<dbReference type="GO" id="GO:0035099">
    <property type="term" value="P:hemocyte migration"/>
    <property type="evidence" value="ECO:0007669"/>
    <property type="project" value="UniProtKB-ARBA"/>
</dbReference>
<dbReference type="PRINTS" id="PR00449">
    <property type="entry name" value="RASTRNSFRMNG"/>
</dbReference>
<dbReference type="GO" id="GO:0007264">
    <property type="term" value="P:small GTPase-mediated signal transduction"/>
    <property type="evidence" value="ECO:0007669"/>
    <property type="project" value="InterPro"/>
</dbReference>
<protein>
    <submittedName>
        <fullName evidence="3">Uncharacterized protein</fullName>
    </submittedName>
</protein>
<keyword evidence="4" id="KW-1185">Reference proteome</keyword>
<dbReference type="GO" id="GO:0003006">
    <property type="term" value="P:developmental process involved in reproduction"/>
    <property type="evidence" value="ECO:0007669"/>
    <property type="project" value="UniProtKB-ARBA"/>
</dbReference>
<accession>A0AAV4WCK2</accession>
<dbReference type="GO" id="GO:0003924">
    <property type="term" value="F:GTPase activity"/>
    <property type="evidence" value="ECO:0007669"/>
    <property type="project" value="InterPro"/>
</dbReference>
<dbReference type="GO" id="GO:0001667">
    <property type="term" value="P:ameboidal-type cell migration"/>
    <property type="evidence" value="ECO:0007669"/>
    <property type="project" value="UniProtKB-ARBA"/>
</dbReference>
<comment type="caution">
    <text evidence="3">The sequence shown here is derived from an EMBL/GenBank/DDBJ whole genome shotgun (WGS) entry which is preliminary data.</text>
</comment>
<proteinExistence type="predicted"/>
<dbReference type="Pfam" id="PF00071">
    <property type="entry name" value="Ras"/>
    <property type="match status" value="1"/>
</dbReference>
<dbReference type="InterPro" id="IPR027417">
    <property type="entry name" value="P-loop_NTPase"/>
</dbReference>
<gene>
    <name evidence="3" type="ORF">CEXT_21101</name>
</gene>
<sequence>MEGFWSNTNKIFPFLQELAPVSNVERIVYVFVCGEKGTGKTTLIEALLTTHIADPDLPSFPFVQEYTYYGLTERIVLRLVEMKREHLYLQEVKELCTHQKHIFVFVYAIDDLPSICYLKTRWISYAKCLISPGILTAVVENKTDLRSDEVNRNILSSEFTSYYESSLGLNYTWECSALDRRKVRQIFLQLANLVICEFDL</sequence>
<dbReference type="GO" id="GO:0022412">
    <property type="term" value="P:cellular process involved in reproduction in multicellular organism"/>
    <property type="evidence" value="ECO:0007669"/>
    <property type="project" value="UniProtKB-ARBA"/>
</dbReference>
<dbReference type="GO" id="GO:0005525">
    <property type="term" value="F:GTP binding"/>
    <property type="evidence" value="ECO:0007669"/>
    <property type="project" value="UniProtKB-KW"/>
</dbReference>
<dbReference type="InterPro" id="IPR003578">
    <property type="entry name" value="Small_GTPase_Rho"/>
</dbReference>
<keyword evidence="1" id="KW-0547">Nucleotide-binding</keyword>
<evidence type="ECO:0000256" key="1">
    <source>
        <dbReference type="ARBA" id="ARBA00022741"/>
    </source>
</evidence>
<dbReference type="GO" id="GO:0035006">
    <property type="term" value="P:melanization defense response"/>
    <property type="evidence" value="ECO:0007669"/>
    <property type="project" value="UniProtKB-ARBA"/>
</dbReference>